<sequence>MPHFPRDGVPDNTHPVNLVEMPEGSPMPVAERPPLFEVYMRMAEELAKRSTCARLQVGTVITDARLENVVAIGYNGNARGFPNRCDGTEPGRCGCIHSEQNALVKAPGTLPDKVAFVTASPCVMCAKLLVQAGISHLYYRTAYRSAEGIEVLKRGGIVPVEYTRWATHWREVRS</sequence>
<dbReference type="InterPro" id="IPR015517">
    <property type="entry name" value="dCMP_deaminase-rel"/>
</dbReference>
<dbReference type="InterPro" id="IPR016193">
    <property type="entry name" value="Cytidine_deaminase-like"/>
</dbReference>
<evidence type="ECO:0000313" key="5">
    <source>
        <dbReference type="Proteomes" id="UP001484239"/>
    </source>
</evidence>
<dbReference type="Pfam" id="PF00383">
    <property type="entry name" value="dCMP_cyt_deam_1"/>
    <property type="match status" value="1"/>
</dbReference>
<proteinExistence type="predicted"/>
<evidence type="ECO:0000259" key="3">
    <source>
        <dbReference type="PROSITE" id="PS51747"/>
    </source>
</evidence>
<dbReference type="PANTHER" id="PTHR11086:SF18">
    <property type="entry name" value="DEOXYCYTIDYLATE DEAMINASE"/>
    <property type="match status" value="1"/>
</dbReference>
<accession>A0ABU9E9K7</accession>
<organism evidence="4 5">
    <name type="scientific">Gaopeijia maritima</name>
    <dbReference type="NCBI Taxonomy" id="3119007"/>
    <lineage>
        <taxon>Bacteria</taxon>
        <taxon>Pseudomonadati</taxon>
        <taxon>Gemmatimonadota</taxon>
        <taxon>Longimicrobiia</taxon>
        <taxon>Gaopeijiales</taxon>
        <taxon>Gaopeijiaceae</taxon>
        <taxon>Gaopeijia</taxon>
    </lineage>
</organism>
<feature type="domain" description="CMP/dCMP-type deaminase" evidence="3">
    <location>
        <begin position="34"/>
        <end position="152"/>
    </location>
</feature>
<comment type="caution">
    <text evidence="4">The sequence shown here is derived from an EMBL/GenBank/DDBJ whole genome shotgun (WGS) entry which is preliminary data.</text>
</comment>
<evidence type="ECO:0000256" key="2">
    <source>
        <dbReference type="SAM" id="MobiDB-lite"/>
    </source>
</evidence>
<dbReference type="PANTHER" id="PTHR11086">
    <property type="entry name" value="DEOXYCYTIDYLATE DEAMINASE-RELATED"/>
    <property type="match status" value="1"/>
</dbReference>
<name>A0ABU9E9K7_9BACT</name>
<keyword evidence="5" id="KW-1185">Reference proteome</keyword>
<evidence type="ECO:0000256" key="1">
    <source>
        <dbReference type="ARBA" id="ARBA00022801"/>
    </source>
</evidence>
<feature type="region of interest" description="Disordered" evidence="2">
    <location>
        <begin position="1"/>
        <end position="26"/>
    </location>
</feature>
<dbReference type="Gene3D" id="3.40.140.10">
    <property type="entry name" value="Cytidine Deaminase, domain 2"/>
    <property type="match status" value="1"/>
</dbReference>
<dbReference type="SUPFAM" id="SSF53927">
    <property type="entry name" value="Cytidine deaminase-like"/>
    <property type="match status" value="1"/>
</dbReference>
<dbReference type="Proteomes" id="UP001484239">
    <property type="component" value="Unassembled WGS sequence"/>
</dbReference>
<evidence type="ECO:0000313" key="4">
    <source>
        <dbReference type="EMBL" id="MEK9501419.1"/>
    </source>
</evidence>
<dbReference type="EMBL" id="JBBHLI010000005">
    <property type="protein sequence ID" value="MEK9501419.1"/>
    <property type="molecule type" value="Genomic_DNA"/>
</dbReference>
<dbReference type="InterPro" id="IPR002125">
    <property type="entry name" value="CMP_dCMP_dom"/>
</dbReference>
<dbReference type="PROSITE" id="PS51747">
    <property type="entry name" value="CYT_DCMP_DEAMINASES_2"/>
    <property type="match status" value="1"/>
</dbReference>
<protein>
    <submittedName>
        <fullName evidence="4">Deaminase</fullName>
    </submittedName>
</protein>
<gene>
    <name evidence="4" type="ORF">WI372_10565</name>
</gene>
<reference evidence="4 5" key="1">
    <citation type="submission" date="2024-02" db="EMBL/GenBank/DDBJ databases">
        <title>A novel Gemmatimonadota bacterium.</title>
        <authorList>
            <person name="Du Z.-J."/>
            <person name="Ye Y.-Q."/>
        </authorList>
    </citation>
    <scope>NUCLEOTIDE SEQUENCE [LARGE SCALE GENOMIC DNA]</scope>
    <source>
        <strain evidence="4 5">DH-20</strain>
    </source>
</reference>
<keyword evidence="1" id="KW-0378">Hydrolase</keyword>
<dbReference type="RefSeq" id="WP_405275775.1">
    <property type="nucleotide sequence ID" value="NZ_CP144380.1"/>
</dbReference>